<dbReference type="EMBL" id="JAPDRQ010000212">
    <property type="protein sequence ID" value="KAJ9652166.1"/>
    <property type="molecule type" value="Genomic_DNA"/>
</dbReference>
<gene>
    <name evidence="1" type="ORF">H2198_008552</name>
</gene>
<sequence length="315" mass="35301">MNFLRRPSRQTLDREFSDEDLITLRQQRRKSSFAIAQTVSHEDPLFTNPVKPAIEIFPGSTSSYQETFIISPDPMNKTFTIIRASTCEHFLTVSTPSTSLPAQSHVKQFYGTLPKHLKRKDSKDSTSTSTNQASNGTPASTSSTSTVNKTSDSVEHTKLFTLDRDVLSLRKRHHVNDPYNNHRIMQIEFSPASSWDAHALKANIELLNRYSANEHMEPRRLRWQGKKYSFEGVLEANSKPVAVCAKGDETMEAGGDYVLYVAPGMDAYVACCVVMAVEDRTRRSSDDGYKGLGANLKPPSNGSGNEEIVWQEGYR</sequence>
<evidence type="ECO:0000313" key="2">
    <source>
        <dbReference type="Proteomes" id="UP001172386"/>
    </source>
</evidence>
<dbReference type="Proteomes" id="UP001172386">
    <property type="component" value="Unassembled WGS sequence"/>
</dbReference>
<keyword evidence="2" id="KW-1185">Reference proteome</keyword>
<name>A0ACC2ZX01_9EURO</name>
<proteinExistence type="predicted"/>
<accession>A0ACC2ZX01</accession>
<protein>
    <submittedName>
        <fullName evidence="1">Uncharacterized protein</fullName>
    </submittedName>
</protein>
<evidence type="ECO:0000313" key="1">
    <source>
        <dbReference type="EMBL" id="KAJ9652166.1"/>
    </source>
</evidence>
<organism evidence="1 2">
    <name type="scientific">Neophaeococcomyces mojaviensis</name>
    <dbReference type="NCBI Taxonomy" id="3383035"/>
    <lineage>
        <taxon>Eukaryota</taxon>
        <taxon>Fungi</taxon>
        <taxon>Dikarya</taxon>
        <taxon>Ascomycota</taxon>
        <taxon>Pezizomycotina</taxon>
        <taxon>Eurotiomycetes</taxon>
        <taxon>Chaetothyriomycetidae</taxon>
        <taxon>Chaetothyriales</taxon>
        <taxon>Chaetothyriales incertae sedis</taxon>
        <taxon>Neophaeococcomyces</taxon>
    </lineage>
</organism>
<comment type="caution">
    <text evidence="1">The sequence shown here is derived from an EMBL/GenBank/DDBJ whole genome shotgun (WGS) entry which is preliminary data.</text>
</comment>
<reference evidence="1" key="1">
    <citation type="submission" date="2022-10" db="EMBL/GenBank/DDBJ databases">
        <title>Culturing micro-colonial fungi from biological soil crusts in the Mojave desert and describing Neophaeococcomyces mojavensis, and introducing the new genera and species Taxawa tesnikishii.</title>
        <authorList>
            <person name="Kurbessoian T."/>
            <person name="Stajich J.E."/>
        </authorList>
    </citation>
    <scope>NUCLEOTIDE SEQUENCE</scope>
    <source>
        <strain evidence="1">JES_112</strain>
    </source>
</reference>